<name>A0ACC1HNT6_9FUNG</name>
<dbReference type="EC" id="1.18.1.6" evidence="1"/>
<accession>A0ACC1HNT6</accession>
<keyword evidence="2" id="KW-1185">Reference proteome</keyword>
<reference evidence="1" key="1">
    <citation type="submission" date="2022-06" db="EMBL/GenBank/DDBJ databases">
        <title>Phylogenomic reconstructions and comparative analyses of Kickxellomycotina fungi.</title>
        <authorList>
            <person name="Reynolds N.K."/>
            <person name="Stajich J.E."/>
            <person name="Barry K."/>
            <person name="Grigoriev I.V."/>
            <person name="Crous P."/>
            <person name="Smith M.E."/>
        </authorList>
    </citation>
    <scope>NUCLEOTIDE SEQUENCE</scope>
    <source>
        <strain evidence="1">RSA 2271</strain>
    </source>
</reference>
<comment type="caution">
    <text evidence="1">The sequence shown here is derived from an EMBL/GenBank/DDBJ whole genome shotgun (WGS) entry which is preliminary data.</text>
</comment>
<evidence type="ECO:0000313" key="2">
    <source>
        <dbReference type="Proteomes" id="UP001145114"/>
    </source>
</evidence>
<evidence type="ECO:0000313" key="1">
    <source>
        <dbReference type="EMBL" id="KAJ1675979.1"/>
    </source>
</evidence>
<proteinExistence type="predicted"/>
<gene>
    <name evidence="1" type="primary">ARH1</name>
    <name evidence="1" type="ORF">EV182_000192</name>
</gene>
<dbReference type="Proteomes" id="UP001145114">
    <property type="component" value="Unassembled WGS sequence"/>
</dbReference>
<organism evidence="1 2">
    <name type="scientific">Spiromyces aspiralis</name>
    <dbReference type="NCBI Taxonomy" id="68401"/>
    <lineage>
        <taxon>Eukaryota</taxon>
        <taxon>Fungi</taxon>
        <taxon>Fungi incertae sedis</taxon>
        <taxon>Zoopagomycota</taxon>
        <taxon>Kickxellomycotina</taxon>
        <taxon>Kickxellomycetes</taxon>
        <taxon>Kickxellales</taxon>
        <taxon>Kickxellaceae</taxon>
        <taxon>Spiromyces</taxon>
    </lineage>
</organism>
<sequence>MPDVRIDIYEKYPIPHGLVRYGVAPDHPEVKMCMNKFDQVAADKQVRYFGNVEVGMPQLPLERLRSIYDAVVLCYGAAHDRRLGIEGEDGWVAPGSGEIRGGIISARDFVNWYNGHPAAQGLAPDLQSSDRAIVIGQGNVALDVARILLSDIDRLSQTDITEQALETLRGSRVRHVDIVGRRGPLQVAFTIKELREMVKLPGVSFSTDAALVATELEKGTEVLARSRPLKRMMELLDQYLMQQRSTPLGNAFGHQRSWSLQFLQSPVRVEPDTTGAHLQKIVFERNRLEGSLERGAGVVGTGELVERGCGIALRSIGYASVSIEGAPFDERRRIIPNIGGRVVTGDGEPVPSLYVSGWLKRGPTGVIAATMQDAYQTADTIAHDIKLGNLVPGVPSQAELDEELERLGVMGRRVTYADWKRLEQHELEQGRARGKPREKVTDIAEMLAVIRNAPDVARNCS</sequence>
<protein>
    <submittedName>
        <fullName evidence="1">NADPH-adrenodoxin reductase</fullName>
        <ecNumber evidence="1">1.18.1.6</ecNumber>
    </submittedName>
</protein>
<dbReference type="EMBL" id="JAMZIH010005147">
    <property type="protein sequence ID" value="KAJ1675979.1"/>
    <property type="molecule type" value="Genomic_DNA"/>
</dbReference>
<keyword evidence="1" id="KW-0560">Oxidoreductase</keyword>